<dbReference type="RefSeq" id="WP_198575020.1">
    <property type="nucleotide sequence ID" value="NZ_JADWOX010000002.1"/>
</dbReference>
<comment type="caution">
    <text evidence="1">The sequence shown here is derived from an EMBL/GenBank/DDBJ whole genome shotgun (WGS) entry which is preliminary data.</text>
</comment>
<keyword evidence="2" id="KW-1185">Reference proteome</keyword>
<accession>A0ABS0SVX0</accession>
<dbReference type="InterPro" id="IPR039437">
    <property type="entry name" value="FrzH/put_lumazine-bd"/>
</dbReference>
<name>A0ABS0SVX0_9CAUL</name>
<dbReference type="SUPFAM" id="SSF54427">
    <property type="entry name" value="NTF2-like"/>
    <property type="match status" value="1"/>
</dbReference>
<protein>
    <submittedName>
        <fullName evidence="1">Nuclear transport factor 2 family protein</fullName>
    </submittedName>
</protein>
<evidence type="ECO:0000313" key="1">
    <source>
        <dbReference type="EMBL" id="MBI1683085.1"/>
    </source>
</evidence>
<gene>
    <name evidence="1" type="ORF">I4Q42_05320</name>
</gene>
<proteinExistence type="predicted"/>
<dbReference type="InterPro" id="IPR032710">
    <property type="entry name" value="NTF2-like_dom_sf"/>
</dbReference>
<organism evidence="1 2">
    <name type="scientific">Caulobacter hibisci</name>
    <dbReference type="NCBI Taxonomy" id="2035993"/>
    <lineage>
        <taxon>Bacteria</taxon>
        <taxon>Pseudomonadati</taxon>
        <taxon>Pseudomonadota</taxon>
        <taxon>Alphaproteobacteria</taxon>
        <taxon>Caulobacterales</taxon>
        <taxon>Caulobacteraceae</taxon>
        <taxon>Caulobacter</taxon>
    </lineage>
</organism>
<sequence length="167" mass="18141">MIAALLAAIALDGSALPPGDPGAEVRSSIAVASSAPQALDPTIVKAVEAAAYDYVDGQLEGDAARVARILHPDLAKRAVRSRPDPDEVLGLRRMSRDELVDLTRQGALKTPREQWDRSVRVLDVAGNAAVARVETPWFVDYLNFGRFEGRWVIVNALWYAKPKPVKS</sequence>
<dbReference type="Pfam" id="PF12893">
    <property type="entry name" value="Lumazine_bd_2"/>
    <property type="match status" value="1"/>
</dbReference>
<dbReference type="Gene3D" id="3.10.450.50">
    <property type="match status" value="1"/>
</dbReference>
<dbReference type="Proteomes" id="UP000639859">
    <property type="component" value="Unassembled WGS sequence"/>
</dbReference>
<dbReference type="EMBL" id="JADWOX010000002">
    <property type="protein sequence ID" value="MBI1683085.1"/>
    <property type="molecule type" value="Genomic_DNA"/>
</dbReference>
<evidence type="ECO:0000313" key="2">
    <source>
        <dbReference type="Proteomes" id="UP000639859"/>
    </source>
</evidence>
<reference evidence="1 2" key="1">
    <citation type="submission" date="2020-11" db="EMBL/GenBank/DDBJ databases">
        <title>genome sequence of strain KACC 18849.</title>
        <authorList>
            <person name="Gao J."/>
            <person name="Zhang X."/>
        </authorList>
    </citation>
    <scope>NUCLEOTIDE SEQUENCE [LARGE SCALE GENOMIC DNA]</scope>
    <source>
        <strain evidence="1 2">KACC 18849</strain>
    </source>
</reference>